<protein>
    <submittedName>
        <fullName evidence="2">Uncharacterized protein</fullName>
    </submittedName>
</protein>
<gene>
    <name evidence="2" type="ORF">PLOB_00006986</name>
</gene>
<name>A0ABN8QJ33_9CNID</name>
<dbReference type="Proteomes" id="UP001159405">
    <property type="component" value="Unassembled WGS sequence"/>
</dbReference>
<reference evidence="2 3" key="1">
    <citation type="submission" date="2022-05" db="EMBL/GenBank/DDBJ databases">
        <authorList>
            <consortium name="Genoscope - CEA"/>
            <person name="William W."/>
        </authorList>
    </citation>
    <scope>NUCLEOTIDE SEQUENCE [LARGE SCALE GENOMIC DNA]</scope>
</reference>
<organism evidence="2 3">
    <name type="scientific">Porites lobata</name>
    <dbReference type="NCBI Taxonomy" id="104759"/>
    <lineage>
        <taxon>Eukaryota</taxon>
        <taxon>Metazoa</taxon>
        <taxon>Cnidaria</taxon>
        <taxon>Anthozoa</taxon>
        <taxon>Hexacorallia</taxon>
        <taxon>Scleractinia</taxon>
        <taxon>Fungiina</taxon>
        <taxon>Poritidae</taxon>
        <taxon>Porites</taxon>
    </lineage>
</organism>
<keyword evidence="1" id="KW-0175">Coiled coil</keyword>
<feature type="non-terminal residue" evidence="2">
    <location>
        <position position="1"/>
    </location>
</feature>
<sequence length="141" mass="17000">IVESIDRNLRFLYSPFPPNSLWPTINYSLTRENVDNFNTILDRVEERIDRLNERVKFVETDDSAFNEEFPGIIDFLYEASELSENSEKQFEKRFIKLAQKLWDLGIYNQQKLKKEYSKYRKKQKLIADIKKIKKSKRKIQS</sequence>
<proteinExistence type="predicted"/>
<evidence type="ECO:0000313" key="2">
    <source>
        <dbReference type="EMBL" id="CAH3165058.1"/>
    </source>
</evidence>
<keyword evidence="3" id="KW-1185">Reference proteome</keyword>
<evidence type="ECO:0000313" key="3">
    <source>
        <dbReference type="Proteomes" id="UP001159405"/>
    </source>
</evidence>
<comment type="caution">
    <text evidence="2">The sequence shown here is derived from an EMBL/GenBank/DDBJ whole genome shotgun (WGS) entry which is preliminary data.</text>
</comment>
<accession>A0ABN8QJ33</accession>
<dbReference type="EMBL" id="CALNXK010000131">
    <property type="protein sequence ID" value="CAH3165058.1"/>
    <property type="molecule type" value="Genomic_DNA"/>
</dbReference>
<evidence type="ECO:0000256" key="1">
    <source>
        <dbReference type="SAM" id="Coils"/>
    </source>
</evidence>
<feature type="coiled-coil region" evidence="1">
    <location>
        <begin position="34"/>
        <end position="61"/>
    </location>
</feature>